<dbReference type="InterPro" id="IPR043504">
    <property type="entry name" value="Peptidase_S1_PA_chymotrypsin"/>
</dbReference>
<evidence type="ECO:0000256" key="1">
    <source>
        <dbReference type="ARBA" id="ARBA00022729"/>
    </source>
</evidence>
<dbReference type="EMBL" id="JARAWP010000044">
    <property type="protein sequence ID" value="MDX3025259.1"/>
    <property type="molecule type" value="Genomic_DNA"/>
</dbReference>
<dbReference type="PANTHER" id="PTHR15462:SF8">
    <property type="entry name" value="SERINE PROTEASE"/>
    <property type="match status" value="1"/>
</dbReference>
<keyword evidence="5" id="KW-1185">Reference proteome</keyword>
<dbReference type="Proteomes" id="UP001272987">
    <property type="component" value="Unassembled WGS sequence"/>
</dbReference>
<dbReference type="GO" id="GO:0006508">
    <property type="term" value="P:proteolysis"/>
    <property type="evidence" value="ECO:0007669"/>
    <property type="project" value="UniProtKB-KW"/>
</dbReference>
<dbReference type="GeneID" id="69805149"/>
<organism evidence="3 6">
    <name type="scientific">Streptomyces acidiscabies</name>
    <dbReference type="NCBI Taxonomy" id="42234"/>
    <lineage>
        <taxon>Bacteria</taxon>
        <taxon>Bacillati</taxon>
        <taxon>Actinomycetota</taxon>
        <taxon>Actinomycetes</taxon>
        <taxon>Kitasatosporales</taxon>
        <taxon>Streptomycetaceae</taxon>
        <taxon>Streptomyces</taxon>
    </lineage>
</organism>
<evidence type="ECO:0000256" key="2">
    <source>
        <dbReference type="SAM" id="SignalP"/>
    </source>
</evidence>
<evidence type="ECO:0000313" key="6">
    <source>
        <dbReference type="Proteomes" id="UP001282288"/>
    </source>
</evidence>
<keyword evidence="3" id="KW-0645">Protease</keyword>
<dbReference type="AlphaFoldDB" id="A0AAP6EK81"/>
<dbReference type="EMBL" id="JARAWC010000046">
    <property type="protein sequence ID" value="MDX2965779.1"/>
    <property type="molecule type" value="Genomic_DNA"/>
</dbReference>
<evidence type="ECO:0000313" key="4">
    <source>
        <dbReference type="EMBL" id="MDX3025259.1"/>
    </source>
</evidence>
<feature type="signal peptide" evidence="2">
    <location>
        <begin position="1"/>
        <end position="33"/>
    </location>
</feature>
<dbReference type="SUPFAM" id="SSF50494">
    <property type="entry name" value="Trypsin-like serine proteases"/>
    <property type="match status" value="1"/>
</dbReference>
<comment type="caution">
    <text evidence="3">The sequence shown here is derived from an EMBL/GenBank/DDBJ whole genome shotgun (WGS) entry which is preliminary data.</text>
</comment>
<dbReference type="PROSITE" id="PS51257">
    <property type="entry name" value="PROKAR_LIPOPROTEIN"/>
    <property type="match status" value="1"/>
</dbReference>
<dbReference type="InterPro" id="IPR050966">
    <property type="entry name" value="Glutamyl_endopeptidase"/>
</dbReference>
<name>A0AAP6EK81_9ACTN</name>
<evidence type="ECO:0000313" key="5">
    <source>
        <dbReference type="Proteomes" id="UP001272987"/>
    </source>
</evidence>
<gene>
    <name evidence="3" type="ORF">PV399_39620</name>
    <name evidence="4" type="ORF">PV666_46455</name>
</gene>
<dbReference type="InterPro" id="IPR018114">
    <property type="entry name" value="TRYPSIN_HIS"/>
</dbReference>
<dbReference type="Pfam" id="PF13365">
    <property type="entry name" value="Trypsin_2"/>
    <property type="match status" value="1"/>
</dbReference>
<dbReference type="Gene3D" id="2.40.10.10">
    <property type="entry name" value="Trypsin-like serine proteases"/>
    <property type="match status" value="2"/>
</dbReference>
<sequence>MNRTRPQGNRRFALLGATVLMAGSCVLASAAVADDGGGPLGVTVVAQGEAAAAAARVGALFYADDVGKPAGEHFCTASVVESQGRDLIVTAAHCFGGDDGSGFVFVPGYKDGKAPYGIWKVRKSFLPAGWAKEQDEDSDIAFAALAPNAEHRDIEDVVGGNLFAPGTATGASPVTVTGYPDTSERAITCTNRPAVHSSTQQRIECPRFSAGTSGSPWVNGHHEVVGVLGGHEQGGDTDDVSYSVVLGAEAEALYKEAGG</sequence>
<dbReference type="RefSeq" id="WP_029184129.1">
    <property type="nucleotide sequence ID" value="NZ_BCMK01000126.1"/>
</dbReference>
<keyword evidence="1 2" id="KW-0732">Signal</keyword>
<protein>
    <submittedName>
        <fullName evidence="3">Serine protease</fullName>
    </submittedName>
</protein>
<dbReference type="InterPro" id="IPR009003">
    <property type="entry name" value="Peptidase_S1_PA"/>
</dbReference>
<keyword evidence="3" id="KW-0378">Hydrolase</keyword>
<feature type="chain" id="PRO_5042925054" evidence="2">
    <location>
        <begin position="34"/>
        <end position="259"/>
    </location>
</feature>
<accession>A0AAP6EK81</accession>
<dbReference type="PROSITE" id="PS00134">
    <property type="entry name" value="TRYPSIN_HIS"/>
    <property type="match status" value="1"/>
</dbReference>
<proteinExistence type="predicted"/>
<evidence type="ECO:0000313" key="3">
    <source>
        <dbReference type="EMBL" id="MDX2965779.1"/>
    </source>
</evidence>
<dbReference type="GO" id="GO:0004252">
    <property type="term" value="F:serine-type endopeptidase activity"/>
    <property type="evidence" value="ECO:0007669"/>
    <property type="project" value="InterPro"/>
</dbReference>
<dbReference type="Proteomes" id="UP001282288">
    <property type="component" value="Unassembled WGS sequence"/>
</dbReference>
<reference evidence="3 5" key="1">
    <citation type="journal article" date="2023" name="Microb. Genom.">
        <title>Mesoterricola silvestris gen. nov., sp. nov., Mesoterricola sediminis sp. nov., Geothrix oryzae sp. nov., Geothrix edaphica sp. nov., Geothrix rubra sp. nov., and Geothrix limicola sp. nov., six novel members of Acidobacteriota isolated from soils.</title>
        <authorList>
            <person name="Weisberg A.J."/>
            <person name="Pearce E."/>
            <person name="Kramer C.G."/>
            <person name="Chang J.H."/>
            <person name="Clarke C.R."/>
        </authorList>
    </citation>
    <scope>NUCLEOTIDE SEQUENCE</scope>
    <source>
        <strain evidence="4 5">NB05-1H</strain>
        <strain evidence="3">NRRL_B-16521</strain>
    </source>
</reference>
<dbReference type="PANTHER" id="PTHR15462">
    <property type="entry name" value="SERINE PROTEASE"/>
    <property type="match status" value="1"/>
</dbReference>